<feature type="transmembrane region" description="Helical" evidence="5">
    <location>
        <begin position="309"/>
        <end position="327"/>
    </location>
</feature>
<feature type="transmembrane region" description="Helical" evidence="5">
    <location>
        <begin position="48"/>
        <end position="68"/>
    </location>
</feature>
<feature type="domain" description="Major facilitator superfamily (MFS) profile" evidence="6">
    <location>
        <begin position="14"/>
        <end position="463"/>
    </location>
</feature>
<feature type="transmembrane region" description="Helical" evidence="5">
    <location>
        <begin position="105"/>
        <end position="125"/>
    </location>
</feature>
<feature type="transmembrane region" description="Helical" evidence="5">
    <location>
        <begin position="268"/>
        <end position="289"/>
    </location>
</feature>
<evidence type="ECO:0000259" key="6">
    <source>
        <dbReference type="PROSITE" id="PS50850"/>
    </source>
</evidence>
<dbReference type="Gene3D" id="1.20.1250.20">
    <property type="entry name" value="MFS general substrate transporter like domains"/>
    <property type="match status" value="1"/>
</dbReference>
<dbReference type="InterPro" id="IPR036259">
    <property type="entry name" value="MFS_trans_sf"/>
</dbReference>
<keyword evidence="4 5" id="KW-0472">Membrane</keyword>
<dbReference type="InterPro" id="IPR020846">
    <property type="entry name" value="MFS_dom"/>
</dbReference>
<feature type="transmembrane region" description="Helical" evidence="5">
    <location>
        <begin position="364"/>
        <end position="392"/>
    </location>
</feature>
<dbReference type="Proteomes" id="UP001448858">
    <property type="component" value="Chromosome"/>
</dbReference>
<dbReference type="PANTHER" id="PTHR42718">
    <property type="entry name" value="MAJOR FACILITATOR SUPERFAMILY MULTIDRUG TRANSPORTER MFSC"/>
    <property type="match status" value="1"/>
</dbReference>
<evidence type="ECO:0000313" key="8">
    <source>
        <dbReference type="Proteomes" id="UP001448858"/>
    </source>
</evidence>
<dbReference type="InterPro" id="IPR011701">
    <property type="entry name" value="MFS"/>
</dbReference>
<dbReference type="Gene3D" id="1.20.1720.10">
    <property type="entry name" value="Multidrug resistance protein D"/>
    <property type="match status" value="1"/>
</dbReference>
<feature type="transmembrane region" description="Helical" evidence="5">
    <location>
        <begin position="201"/>
        <end position="221"/>
    </location>
</feature>
<organism evidence="7 8">
    <name type="scientific">Arthrobacter citreus</name>
    <dbReference type="NCBI Taxonomy" id="1670"/>
    <lineage>
        <taxon>Bacteria</taxon>
        <taxon>Bacillati</taxon>
        <taxon>Actinomycetota</taxon>
        <taxon>Actinomycetes</taxon>
        <taxon>Micrococcales</taxon>
        <taxon>Micrococcaceae</taxon>
        <taxon>Arthrobacter</taxon>
    </lineage>
</organism>
<dbReference type="SUPFAM" id="SSF103473">
    <property type="entry name" value="MFS general substrate transporter"/>
    <property type="match status" value="1"/>
</dbReference>
<dbReference type="PANTHER" id="PTHR42718:SF35">
    <property type="entry name" value="BLL0718 PROTEIN"/>
    <property type="match status" value="1"/>
</dbReference>
<sequence length="484" mass="49722">MSETTQRRVNVAALMTALLAACTAFQLNASMLSPALITIEEELNTTAAAVALTQTAFFTSAALFSLFLPRLGDIVGRKKVLGGMLVVLTLGSVLAALAPSIEVLFLARLIQGVSGPTVALSLIMLRVEIREPRLLGTLMGVIAAVNGGIAGVDAIAGGYLAQNHGFASVFWAMALVGAAASLLLILMASESTAEKKEKMDWVGVVPLVVSVGTLLTAFNEAGKLADASWPLVLGLILAALVSFVIFWKVENRSDHPLVATHLLKQRSTWALLLTTVLTMTGVFAVMNGILPALAQDGATGFGMGAEESAWWTITPYAIAGLIVGPFAGRLAGTWGYGKVLRIGTIGSVIALALMLPVIGSDSRLGLLAVSVLVGITYAGIGNVMLSGLGVMLSPRENPGFLPGLNAGAFNLGAGLSFAVIYAAKTATTTADGSGPEGYYGGIIAGVIILGLALAVSFLIPKPAEAETSGRSEVPAPADVEPALL</sequence>
<evidence type="ECO:0000256" key="4">
    <source>
        <dbReference type="ARBA" id="ARBA00023136"/>
    </source>
</evidence>
<dbReference type="EMBL" id="CP151657">
    <property type="protein sequence ID" value="WZP15062.1"/>
    <property type="molecule type" value="Genomic_DNA"/>
</dbReference>
<evidence type="ECO:0000256" key="5">
    <source>
        <dbReference type="SAM" id="Phobius"/>
    </source>
</evidence>
<reference evidence="7 8" key="1">
    <citation type="submission" date="2024-04" db="EMBL/GenBank/DDBJ databases">
        <title>Arthrobacter sp. from Plains bison fecal sample.</title>
        <authorList>
            <person name="Ruzzini A."/>
        </authorList>
    </citation>
    <scope>NUCLEOTIDE SEQUENCE [LARGE SCALE GENOMIC DNA]</scope>
    <source>
        <strain evidence="7 8">EINP1</strain>
    </source>
</reference>
<evidence type="ECO:0000256" key="3">
    <source>
        <dbReference type="ARBA" id="ARBA00022989"/>
    </source>
</evidence>
<feature type="transmembrane region" description="Helical" evidence="5">
    <location>
        <begin position="438"/>
        <end position="459"/>
    </location>
</feature>
<dbReference type="RefSeq" id="WP_342022728.1">
    <property type="nucleotide sequence ID" value="NZ_CP151657.1"/>
</dbReference>
<feature type="transmembrane region" description="Helical" evidence="5">
    <location>
        <begin position="339"/>
        <end position="358"/>
    </location>
</feature>
<feature type="transmembrane region" description="Helical" evidence="5">
    <location>
        <begin position="166"/>
        <end position="189"/>
    </location>
</feature>
<evidence type="ECO:0000256" key="2">
    <source>
        <dbReference type="ARBA" id="ARBA00022692"/>
    </source>
</evidence>
<feature type="transmembrane region" description="Helical" evidence="5">
    <location>
        <begin position="137"/>
        <end position="160"/>
    </location>
</feature>
<name>A0ABZ2ZXR8_9MICC</name>
<feature type="transmembrane region" description="Helical" evidence="5">
    <location>
        <begin position="227"/>
        <end position="247"/>
    </location>
</feature>
<dbReference type="PROSITE" id="PS51257">
    <property type="entry name" value="PROKAR_LIPOPROTEIN"/>
    <property type="match status" value="1"/>
</dbReference>
<evidence type="ECO:0000313" key="7">
    <source>
        <dbReference type="EMBL" id="WZP15062.1"/>
    </source>
</evidence>
<feature type="transmembrane region" description="Helical" evidence="5">
    <location>
        <begin position="404"/>
        <end position="423"/>
    </location>
</feature>
<feature type="transmembrane region" description="Helical" evidence="5">
    <location>
        <begin position="80"/>
        <end position="99"/>
    </location>
</feature>
<protein>
    <submittedName>
        <fullName evidence="7">MFS transporter</fullName>
    </submittedName>
</protein>
<gene>
    <name evidence="7" type="ORF">AAE021_12830</name>
</gene>
<dbReference type="PROSITE" id="PS50850">
    <property type="entry name" value="MFS"/>
    <property type="match status" value="1"/>
</dbReference>
<dbReference type="CDD" id="cd17504">
    <property type="entry name" value="MFS_MMR_MDR_like"/>
    <property type="match status" value="1"/>
</dbReference>
<proteinExistence type="predicted"/>
<evidence type="ECO:0000256" key="1">
    <source>
        <dbReference type="ARBA" id="ARBA00004651"/>
    </source>
</evidence>
<dbReference type="Pfam" id="PF07690">
    <property type="entry name" value="MFS_1"/>
    <property type="match status" value="1"/>
</dbReference>
<keyword evidence="3 5" id="KW-1133">Transmembrane helix</keyword>
<comment type="subcellular location">
    <subcellularLocation>
        <location evidence="1">Cell membrane</location>
        <topology evidence="1">Multi-pass membrane protein</topology>
    </subcellularLocation>
</comment>
<accession>A0ABZ2ZXR8</accession>
<keyword evidence="8" id="KW-1185">Reference proteome</keyword>
<keyword evidence="2 5" id="KW-0812">Transmembrane</keyword>